<protein>
    <submittedName>
        <fullName evidence="2">NADPH-dependent 7-cyano-7-deazaguanine reductase QueF</fullName>
    </submittedName>
</protein>
<keyword evidence="3" id="KW-1185">Reference proteome</keyword>
<dbReference type="AlphaFoldDB" id="A0A941IXY9"/>
<feature type="domain" description="NADPH-dependent 7-cyano-7-deazaguanine reductase N-terminal" evidence="1">
    <location>
        <begin position="15"/>
        <end position="128"/>
    </location>
</feature>
<evidence type="ECO:0000313" key="3">
    <source>
        <dbReference type="Proteomes" id="UP000679220"/>
    </source>
</evidence>
<dbReference type="GO" id="GO:0033739">
    <property type="term" value="F:preQ1 synthase activity"/>
    <property type="evidence" value="ECO:0007669"/>
    <property type="project" value="InterPro"/>
</dbReference>
<dbReference type="PANTHER" id="PTHR34354:SF1">
    <property type="entry name" value="NADPH-DEPENDENT 7-CYANO-7-DEAZAGUANINE REDUCTASE"/>
    <property type="match status" value="1"/>
</dbReference>
<evidence type="ECO:0000313" key="2">
    <source>
        <dbReference type="EMBL" id="MBR8535257.1"/>
    </source>
</evidence>
<comment type="caution">
    <text evidence="2">The sequence shown here is derived from an EMBL/GenBank/DDBJ whole genome shotgun (WGS) entry which is preliminary data.</text>
</comment>
<dbReference type="GO" id="GO:0008616">
    <property type="term" value="P:tRNA queuosine(34) biosynthetic process"/>
    <property type="evidence" value="ECO:0007669"/>
    <property type="project" value="InterPro"/>
</dbReference>
<sequence length="291" mass="33506">MISSEGKFLGKQVDYPQNYAPEMLVAVPRHFNRTQYNLHEDNLPFIGVDVWHAYELSFLTNNGLPVTGLLKVIYSATSKNIVESKSFKLYLNSFNMHCFGNTMQEGLEEVLALIKKDLSHLLDTDISLHFFRQDCTKTAYDFADYQVLENMVNADTIKFEHYNENPDLLKTSGIAGELNFASHLLRSNCKITNQPDWGTAYIHIKGQELPTGISLLQYIVSIRNENHFHEEICEMLYKRLWDIFKPDELAVSCIYTRRGGIDICPIRVSHEHLLPRHLSDASVLSHKLLRQ</sequence>
<organism evidence="2 3">
    <name type="scientific">Carboxylicivirga sediminis</name>
    <dbReference type="NCBI Taxonomy" id="2006564"/>
    <lineage>
        <taxon>Bacteria</taxon>
        <taxon>Pseudomonadati</taxon>
        <taxon>Bacteroidota</taxon>
        <taxon>Bacteroidia</taxon>
        <taxon>Marinilabiliales</taxon>
        <taxon>Marinilabiliaceae</taxon>
        <taxon>Carboxylicivirga</taxon>
    </lineage>
</organism>
<dbReference type="InterPro" id="IPR029139">
    <property type="entry name" value="QueF_N"/>
</dbReference>
<name>A0A941IXY9_9BACT</name>
<dbReference type="InterPro" id="IPR029500">
    <property type="entry name" value="QueF"/>
</dbReference>
<dbReference type="Pfam" id="PF14489">
    <property type="entry name" value="QueF"/>
    <property type="match status" value="1"/>
</dbReference>
<dbReference type="Pfam" id="PF14819">
    <property type="entry name" value="QueF_N"/>
    <property type="match status" value="1"/>
</dbReference>
<accession>A0A941IXY9</accession>
<reference evidence="2" key="1">
    <citation type="journal article" date="2018" name="Int. J. Syst. Evol. Microbiol.">
        <title>Carboxylicivirga sediminis sp. nov., isolated from coastal sediment.</title>
        <authorList>
            <person name="Wang F.Q."/>
            <person name="Ren L.H."/>
            <person name="Zou R.J."/>
            <person name="Sun Y.Z."/>
            <person name="Liu X.J."/>
            <person name="Jiang F."/>
            <person name="Liu L.J."/>
        </authorList>
    </citation>
    <scope>NUCLEOTIDE SEQUENCE</scope>
    <source>
        <strain evidence="2">JR1</strain>
    </source>
</reference>
<dbReference type="SUPFAM" id="SSF55620">
    <property type="entry name" value="Tetrahydrobiopterin biosynthesis enzymes-like"/>
    <property type="match status" value="1"/>
</dbReference>
<dbReference type="PANTHER" id="PTHR34354">
    <property type="entry name" value="NADPH-DEPENDENT 7-CYANO-7-DEAZAGUANINE REDUCTASE"/>
    <property type="match status" value="1"/>
</dbReference>
<dbReference type="InterPro" id="IPR050084">
    <property type="entry name" value="NADPH_dep_7-cyano-7-deazaG_red"/>
</dbReference>
<dbReference type="EMBL" id="JAGTAR010000008">
    <property type="protein sequence ID" value="MBR8535257.1"/>
    <property type="molecule type" value="Genomic_DNA"/>
</dbReference>
<dbReference type="InterPro" id="IPR043133">
    <property type="entry name" value="GTP-CH-I_C/QueF"/>
</dbReference>
<dbReference type="Gene3D" id="3.30.1130.10">
    <property type="match status" value="2"/>
</dbReference>
<dbReference type="RefSeq" id="WP_212189162.1">
    <property type="nucleotide sequence ID" value="NZ_JAGTAR010000008.1"/>
</dbReference>
<evidence type="ECO:0000259" key="1">
    <source>
        <dbReference type="Pfam" id="PF14819"/>
    </source>
</evidence>
<dbReference type="Proteomes" id="UP000679220">
    <property type="component" value="Unassembled WGS sequence"/>
</dbReference>
<gene>
    <name evidence="2" type="ORF">KDU71_06780</name>
</gene>
<reference evidence="2" key="2">
    <citation type="submission" date="2021-04" db="EMBL/GenBank/DDBJ databases">
        <authorList>
            <person name="Zhang T."/>
            <person name="Zhang Y."/>
            <person name="Lu D."/>
            <person name="Zuo D."/>
            <person name="Du Z."/>
        </authorList>
    </citation>
    <scope>NUCLEOTIDE SEQUENCE</scope>
    <source>
        <strain evidence="2">JR1</strain>
    </source>
</reference>
<proteinExistence type="predicted"/>